<sequence>MKVFIPHVGSKFRIKSPISVPLEWCDNNLVLLREMGVAGMIQVSRGKKVVRDDNGQIVTDENGETVFTEQYFNKTVPNPLYERSDSTWTPVIADFDESYVLKLVKCSPNIKGKIFGKFIFKIMEANDKEEIGCIFELPYEEFMGFDVEVIEDDL</sequence>
<evidence type="ECO:0000313" key="2">
    <source>
        <dbReference type="Proteomes" id="UP000223025"/>
    </source>
</evidence>
<organism evidence="1 2">
    <name type="scientific">Agrobacterium phage Atu_ph07</name>
    <dbReference type="NCBI Taxonomy" id="2024264"/>
    <lineage>
        <taxon>Viruses</taxon>
        <taxon>Duplodnaviria</taxon>
        <taxon>Heunggongvirae</taxon>
        <taxon>Uroviricota</taxon>
        <taxon>Caudoviricetes</taxon>
        <taxon>Polybotosvirus</taxon>
        <taxon>Polybotosvirus Atuph07</taxon>
    </lineage>
</organism>
<proteinExistence type="predicted"/>
<keyword evidence="2" id="KW-1185">Reference proteome</keyword>
<accession>A0A2L0UZT5</accession>
<evidence type="ECO:0000313" key="1">
    <source>
        <dbReference type="EMBL" id="AUZ95039.1"/>
    </source>
</evidence>
<dbReference type="GeneID" id="40088263"/>
<dbReference type="RefSeq" id="YP_009611925.1">
    <property type="nucleotide sequence ID" value="NC_042013.1"/>
</dbReference>
<dbReference type="KEGG" id="vg:40088263"/>
<dbReference type="Proteomes" id="UP000223025">
    <property type="component" value="Segment"/>
</dbReference>
<protein>
    <submittedName>
        <fullName evidence="1">Uncharacterized protein</fullName>
    </submittedName>
</protein>
<reference evidence="1 2" key="1">
    <citation type="submission" date="2017-06" db="EMBL/GenBank/DDBJ databases">
        <authorList>
            <person name="Kim H.J."/>
            <person name="Triplett B.A."/>
        </authorList>
    </citation>
    <scope>NUCLEOTIDE SEQUENCE [LARGE SCALE GENOMIC DNA]</scope>
</reference>
<name>A0A2L0UZT5_9CAUD</name>
<dbReference type="EMBL" id="MF403008">
    <property type="protein sequence ID" value="AUZ95039.1"/>
    <property type="molecule type" value="Genomic_DNA"/>
</dbReference>